<keyword evidence="1" id="KW-0472">Membrane</keyword>
<protein>
    <submittedName>
        <fullName evidence="2">Uncharacterized protein</fullName>
    </submittedName>
</protein>
<reference evidence="2 3" key="1">
    <citation type="submission" date="2015-09" db="EMBL/GenBank/DDBJ databases">
        <authorList>
            <consortium name="Swine Surveillance"/>
        </authorList>
    </citation>
    <scope>NUCLEOTIDE SEQUENCE [LARGE SCALE GENOMIC DNA]</scope>
    <source>
        <strain evidence="2 3">CECT 5294</strain>
    </source>
</reference>
<accession>A0A0P1F3Q0</accession>
<sequence>MLLNIRVMMLMLAALTVVFVSLFFYFRAGRVEAARAAWTAKQPPLPEHTYVQNDLGDYIPGLVKRLAIWVYCVPLAATSVLAFVLNMPEGD</sequence>
<evidence type="ECO:0000256" key="1">
    <source>
        <dbReference type="SAM" id="Phobius"/>
    </source>
</evidence>
<organism evidence="2 3">
    <name type="scientific">Thalassobacter stenotrophicus</name>
    <dbReference type="NCBI Taxonomy" id="266809"/>
    <lineage>
        <taxon>Bacteria</taxon>
        <taxon>Pseudomonadati</taxon>
        <taxon>Pseudomonadota</taxon>
        <taxon>Alphaproteobacteria</taxon>
        <taxon>Rhodobacterales</taxon>
        <taxon>Roseobacteraceae</taxon>
        <taxon>Thalassobacter</taxon>
    </lineage>
</organism>
<proteinExistence type="predicted"/>
<evidence type="ECO:0000313" key="3">
    <source>
        <dbReference type="Proteomes" id="UP000051298"/>
    </source>
</evidence>
<dbReference type="Proteomes" id="UP000051298">
    <property type="component" value="Unassembled WGS sequence"/>
</dbReference>
<name>A0A0P1F3Q0_9RHOB</name>
<gene>
    <name evidence="2" type="ORF">THS5294_03537</name>
</gene>
<keyword evidence="1" id="KW-0812">Transmembrane</keyword>
<dbReference type="EMBL" id="CYRX01000033">
    <property type="protein sequence ID" value="CUH62223.1"/>
    <property type="molecule type" value="Genomic_DNA"/>
</dbReference>
<dbReference type="RefSeq" id="WP_058124710.1">
    <property type="nucleotide sequence ID" value="NZ_CYRX01000033.1"/>
</dbReference>
<evidence type="ECO:0000313" key="2">
    <source>
        <dbReference type="EMBL" id="CUH62223.1"/>
    </source>
</evidence>
<dbReference type="AlphaFoldDB" id="A0A0P1F3Q0"/>
<keyword evidence="1" id="KW-1133">Transmembrane helix</keyword>
<feature type="transmembrane region" description="Helical" evidence="1">
    <location>
        <begin position="66"/>
        <end position="85"/>
    </location>
</feature>